<evidence type="ECO:0000256" key="1">
    <source>
        <dbReference type="SAM" id="MobiDB-lite"/>
    </source>
</evidence>
<organism evidence="2 3">
    <name type="scientific">Roseateles aquatilis</name>
    <dbReference type="NCBI Taxonomy" id="431061"/>
    <lineage>
        <taxon>Bacteria</taxon>
        <taxon>Pseudomonadati</taxon>
        <taxon>Pseudomonadota</taxon>
        <taxon>Betaproteobacteria</taxon>
        <taxon>Burkholderiales</taxon>
        <taxon>Sphaerotilaceae</taxon>
        <taxon>Roseateles</taxon>
    </lineage>
</organism>
<accession>A0A246JDQ3</accession>
<dbReference type="RefSeq" id="WP_088384970.1">
    <property type="nucleotide sequence ID" value="NZ_NIOF01000004.1"/>
</dbReference>
<comment type="caution">
    <text evidence="2">The sequence shown here is derived from an EMBL/GenBank/DDBJ whole genome shotgun (WGS) entry which is preliminary data.</text>
</comment>
<dbReference type="InterPro" id="IPR044691">
    <property type="entry name" value="DCC1_Trx"/>
</dbReference>
<feature type="region of interest" description="Disordered" evidence="1">
    <location>
        <begin position="142"/>
        <end position="163"/>
    </location>
</feature>
<feature type="compositionally biased region" description="Basic and acidic residues" evidence="1">
    <location>
        <begin position="154"/>
        <end position="163"/>
    </location>
</feature>
<dbReference type="PANTHER" id="PTHR34290">
    <property type="entry name" value="SI:CH73-390P7.2"/>
    <property type="match status" value="1"/>
</dbReference>
<keyword evidence="3" id="KW-1185">Reference proteome</keyword>
<dbReference type="PANTHER" id="PTHR34290:SF2">
    <property type="entry name" value="OS04G0668800 PROTEIN"/>
    <property type="match status" value="1"/>
</dbReference>
<reference evidence="2 3" key="1">
    <citation type="journal article" date="2008" name="Int. J. Syst. Evol. Microbiol.">
        <title>Description of Roseateles aquatilis sp. nov. and Roseateles terrae sp. nov., in the class Betaproteobacteria, and emended description of the genus Roseateles.</title>
        <authorList>
            <person name="Gomila M."/>
            <person name="Bowien B."/>
            <person name="Falsen E."/>
            <person name="Moore E.R."/>
            <person name="Lalucat J."/>
        </authorList>
    </citation>
    <scope>NUCLEOTIDE SEQUENCE [LARGE SCALE GENOMIC DNA]</scope>
    <source>
        <strain evidence="2 3">CCUG 48205</strain>
    </source>
</reference>
<dbReference type="EMBL" id="NIOF01000004">
    <property type="protein sequence ID" value="OWQ90763.1"/>
    <property type="molecule type" value="Genomic_DNA"/>
</dbReference>
<gene>
    <name evidence="2" type="ORF">CDN99_11340</name>
</gene>
<dbReference type="InterPro" id="IPR007263">
    <property type="entry name" value="DCC1-like"/>
</dbReference>
<dbReference type="GO" id="GO:0015035">
    <property type="term" value="F:protein-disulfide reductase activity"/>
    <property type="evidence" value="ECO:0007669"/>
    <property type="project" value="InterPro"/>
</dbReference>
<name>A0A246JDQ3_9BURK</name>
<dbReference type="Pfam" id="PF04134">
    <property type="entry name" value="DCC1-like"/>
    <property type="match status" value="1"/>
</dbReference>
<dbReference type="AlphaFoldDB" id="A0A246JDQ3"/>
<sequence length="163" mass="18050">MNHAIYPLTIYFDGGCPICAAEMHNLQLRNVDGLLRFTDISAPGVTDLPAGVSMRELMDLMHVRCADGAIVRGAAALRLIYDGARLRGLARVMGAPGLRQFCDWAYPIVARNRYRIPRPLVRVMFETTLRRAAERRAGTSACRDGVCDLPTPPSRRDHSGEAR</sequence>
<proteinExistence type="predicted"/>
<dbReference type="Proteomes" id="UP000197468">
    <property type="component" value="Unassembled WGS sequence"/>
</dbReference>
<dbReference type="OrthoDB" id="5294764at2"/>
<protein>
    <recommendedName>
        <fullName evidence="4">Thiol-disulfide oxidoreductase</fullName>
    </recommendedName>
</protein>
<evidence type="ECO:0008006" key="4">
    <source>
        <dbReference type="Google" id="ProtNLM"/>
    </source>
</evidence>
<evidence type="ECO:0000313" key="2">
    <source>
        <dbReference type="EMBL" id="OWQ90763.1"/>
    </source>
</evidence>
<evidence type="ECO:0000313" key="3">
    <source>
        <dbReference type="Proteomes" id="UP000197468"/>
    </source>
</evidence>